<name>A0AA97KDG1_EUBMA</name>
<dbReference type="Gene3D" id="2.60.40.10">
    <property type="entry name" value="Immunoglobulins"/>
    <property type="match status" value="5"/>
</dbReference>
<feature type="domain" description="Ig-like" evidence="12">
    <location>
        <begin position="249"/>
        <end position="334"/>
    </location>
</feature>
<evidence type="ECO:0000313" key="14">
    <source>
        <dbReference type="RefSeq" id="XP_054854377.1"/>
    </source>
</evidence>
<feature type="signal peptide" evidence="11">
    <location>
        <begin position="1"/>
        <end position="25"/>
    </location>
</feature>
<dbReference type="Pfam" id="PF08205">
    <property type="entry name" value="C2-set_2"/>
    <property type="match status" value="1"/>
</dbReference>
<dbReference type="InterPro" id="IPR036179">
    <property type="entry name" value="Ig-like_dom_sf"/>
</dbReference>
<keyword evidence="5 10" id="KW-0472">Membrane</keyword>
<feature type="chain" id="PRO_5041721707" evidence="11">
    <location>
        <begin position="26"/>
        <end position="617"/>
    </location>
</feature>
<evidence type="ECO:0000256" key="3">
    <source>
        <dbReference type="ARBA" id="ARBA00022737"/>
    </source>
</evidence>
<dbReference type="Proteomes" id="UP001190640">
    <property type="component" value="Chromosome 14"/>
</dbReference>
<feature type="domain" description="Ig-like" evidence="12">
    <location>
        <begin position="33"/>
        <end position="135"/>
    </location>
</feature>
<dbReference type="SMART" id="SM00406">
    <property type="entry name" value="IGv"/>
    <property type="match status" value="1"/>
</dbReference>
<evidence type="ECO:0000256" key="6">
    <source>
        <dbReference type="ARBA" id="ARBA00023157"/>
    </source>
</evidence>
<evidence type="ECO:0000256" key="11">
    <source>
        <dbReference type="SAM" id="SignalP"/>
    </source>
</evidence>
<evidence type="ECO:0000313" key="13">
    <source>
        <dbReference type="Proteomes" id="UP001190640"/>
    </source>
</evidence>
<dbReference type="InterPro" id="IPR007110">
    <property type="entry name" value="Ig-like_dom"/>
</dbReference>
<reference evidence="14" key="1">
    <citation type="submission" date="2025-08" db="UniProtKB">
        <authorList>
            <consortium name="RefSeq"/>
        </authorList>
    </citation>
    <scope>IDENTIFICATION</scope>
    <source>
        <tissue evidence="14">Blood</tissue>
    </source>
</reference>
<dbReference type="SMART" id="SM00409">
    <property type="entry name" value="IG"/>
    <property type="match status" value="5"/>
</dbReference>
<evidence type="ECO:0000256" key="4">
    <source>
        <dbReference type="ARBA" id="ARBA00022989"/>
    </source>
</evidence>
<feature type="transmembrane region" description="Helical" evidence="10">
    <location>
        <begin position="531"/>
        <end position="553"/>
    </location>
</feature>
<dbReference type="PANTHER" id="PTHR11973:SF18">
    <property type="entry name" value="CELL SURFACE GLYCOPROTEIN MUC18"/>
    <property type="match status" value="1"/>
</dbReference>
<dbReference type="SMART" id="SM00408">
    <property type="entry name" value="IGc2"/>
    <property type="match status" value="3"/>
</dbReference>
<keyword evidence="3" id="KW-0677">Repeat</keyword>
<proteinExistence type="predicted"/>
<dbReference type="Pfam" id="PF07686">
    <property type="entry name" value="V-set"/>
    <property type="match status" value="1"/>
</dbReference>
<feature type="domain" description="Ig-like" evidence="12">
    <location>
        <begin position="425"/>
        <end position="509"/>
    </location>
</feature>
<gene>
    <name evidence="14" type="primary">MCAM</name>
</gene>
<organism evidence="13 14">
    <name type="scientific">Eublepharis macularius</name>
    <name type="common">Leopard gecko</name>
    <name type="synonym">Cyrtodactylus macularius</name>
    <dbReference type="NCBI Taxonomy" id="481883"/>
    <lineage>
        <taxon>Eukaryota</taxon>
        <taxon>Metazoa</taxon>
        <taxon>Chordata</taxon>
        <taxon>Craniata</taxon>
        <taxon>Vertebrata</taxon>
        <taxon>Euteleostomi</taxon>
        <taxon>Lepidosauria</taxon>
        <taxon>Squamata</taxon>
        <taxon>Bifurcata</taxon>
        <taxon>Gekkota</taxon>
        <taxon>Eublepharidae</taxon>
        <taxon>Eublepharinae</taxon>
        <taxon>Eublepharis</taxon>
    </lineage>
</organism>
<evidence type="ECO:0000256" key="8">
    <source>
        <dbReference type="ARBA" id="ARBA00023319"/>
    </source>
</evidence>
<sequence length="617" mass="68959">MTRSRLAHVALGCLFLASYCSKAEADGLEVSMPKVVEAEVGKEATIYCNFFIPENNSYFYVKWFYMERNERKEILSRTQDRVESKESEMKERINITDDFALTISKVTPRDAKTYLCQVGAGRAGFSEKQTELRVSKAPETSVTVENEGIGASKNELSKIATCTSQNGYPTPSITWYKDQQPLYSNGTETDIRNAVIRESNGLFTVSSTLFERVTKEDRDAFYHCQVDYSLMGVSKIFQTENFQIKVLYPSENVSFVIDGPKQELKEGDRVTLRCKADGNPEPDYTVFKGEDKLLDGPSGELILGNITKEDSGTYHCLVFEFEIMKELKASVNLSVNYIDEPKITPKHHEPLKEGEDSLLTCDAKGSKPLEFKWKRKGKVVSKGKQLQLVNVTHETLGNYSCVVTVPEVTGLSRSRHFFVSVHSKPQLTWEQRPRYAQVNELSSLSCTAISVPKATVLWSTHNGTSTHSYRNNQVNSTLQIQVTPEHLKSGINCTAQNSLGLAEHHFRLEKRPDTPPPTTGIDKQKQESKGVIIVAVIVGILVIAILGAVLYFLHKKGKLPCGRSGKQEITRPEAHKDEIVVEVKSDKLPEEAGLLPGANGEKRSAGDQGEKYIDLRN</sequence>
<dbReference type="CDD" id="cd00099">
    <property type="entry name" value="IgV"/>
    <property type="match status" value="1"/>
</dbReference>
<feature type="domain" description="Ig-like" evidence="12">
    <location>
        <begin position="138"/>
        <end position="234"/>
    </location>
</feature>
<dbReference type="InterPro" id="IPR003599">
    <property type="entry name" value="Ig_sub"/>
</dbReference>
<dbReference type="Pfam" id="PF13927">
    <property type="entry name" value="Ig_3"/>
    <property type="match status" value="1"/>
</dbReference>
<dbReference type="InterPro" id="IPR013106">
    <property type="entry name" value="Ig_V-set"/>
</dbReference>
<feature type="domain" description="Ig-like" evidence="12">
    <location>
        <begin position="341"/>
        <end position="412"/>
    </location>
</feature>
<evidence type="ECO:0000259" key="12">
    <source>
        <dbReference type="PROSITE" id="PS50835"/>
    </source>
</evidence>
<keyword evidence="2 10" id="KW-0812">Transmembrane</keyword>
<dbReference type="CTD" id="4162"/>
<dbReference type="KEGG" id="emc:129342569"/>
<keyword evidence="11" id="KW-0732">Signal</keyword>
<keyword evidence="6" id="KW-1015">Disulfide bond</keyword>
<accession>A0AA97KDG1</accession>
<dbReference type="InterPro" id="IPR013783">
    <property type="entry name" value="Ig-like_fold"/>
</dbReference>
<feature type="compositionally biased region" description="Basic and acidic residues" evidence="9">
    <location>
        <begin position="600"/>
        <end position="617"/>
    </location>
</feature>
<dbReference type="Pfam" id="PF13895">
    <property type="entry name" value="Ig_2"/>
    <property type="match status" value="1"/>
</dbReference>
<comment type="subcellular location">
    <subcellularLocation>
        <location evidence="1">Membrane</location>
        <topology evidence="1">Single-pass type I membrane protein</topology>
    </subcellularLocation>
</comment>
<evidence type="ECO:0000256" key="2">
    <source>
        <dbReference type="ARBA" id="ARBA00022692"/>
    </source>
</evidence>
<dbReference type="RefSeq" id="XP_054854377.1">
    <property type="nucleotide sequence ID" value="XM_054998402.1"/>
</dbReference>
<dbReference type="GeneID" id="129342569"/>
<evidence type="ECO:0000256" key="7">
    <source>
        <dbReference type="ARBA" id="ARBA00023180"/>
    </source>
</evidence>
<dbReference type="InterPro" id="IPR051116">
    <property type="entry name" value="Surface_Rcpt/Adhesion_Mol"/>
</dbReference>
<dbReference type="PANTHER" id="PTHR11973">
    <property type="entry name" value="CELL SURFACE GLYCOPROTEIN MUC18-RELATED"/>
    <property type="match status" value="1"/>
</dbReference>
<dbReference type="GO" id="GO:0005055">
    <property type="term" value="F:laminin receptor activity"/>
    <property type="evidence" value="ECO:0007669"/>
    <property type="project" value="TreeGrafter"/>
</dbReference>
<feature type="region of interest" description="Disordered" evidence="9">
    <location>
        <begin position="590"/>
        <end position="617"/>
    </location>
</feature>
<keyword evidence="13" id="KW-1185">Reference proteome</keyword>
<keyword evidence="8" id="KW-0393">Immunoglobulin domain</keyword>
<dbReference type="SUPFAM" id="SSF48726">
    <property type="entry name" value="Immunoglobulin"/>
    <property type="match status" value="5"/>
</dbReference>
<dbReference type="InterPro" id="IPR003598">
    <property type="entry name" value="Ig_sub2"/>
</dbReference>
<evidence type="ECO:0000256" key="9">
    <source>
        <dbReference type="SAM" id="MobiDB-lite"/>
    </source>
</evidence>
<evidence type="ECO:0000256" key="10">
    <source>
        <dbReference type="SAM" id="Phobius"/>
    </source>
</evidence>
<protein>
    <submittedName>
        <fullName evidence="14">Cell surface glycoprotein MUC18 isoform X1</fullName>
    </submittedName>
</protein>
<keyword evidence="4 10" id="KW-1133">Transmembrane helix</keyword>
<dbReference type="PROSITE" id="PS50835">
    <property type="entry name" value="IG_LIKE"/>
    <property type="match status" value="5"/>
</dbReference>
<dbReference type="GO" id="GO:0005886">
    <property type="term" value="C:plasma membrane"/>
    <property type="evidence" value="ECO:0007669"/>
    <property type="project" value="TreeGrafter"/>
</dbReference>
<evidence type="ECO:0000256" key="1">
    <source>
        <dbReference type="ARBA" id="ARBA00004479"/>
    </source>
</evidence>
<keyword evidence="7" id="KW-0325">Glycoprotein</keyword>
<dbReference type="InterPro" id="IPR013162">
    <property type="entry name" value="CD80_C2-set"/>
</dbReference>
<dbReference type="CDD" id="cd00096">
    <property type="entry name" value="Ig"/>
    <property type="match status" value="3"/>
</dbReference>
<evidence type="ECO:0000256" key="5">
    <source>
        <dbReference type="ARBA" id="ARBA00023136"/>
    </source>
</evidence>
<dbReference type="AlphaFoldDB" id="A0AA97KDG1"/>